<sequence>MTNRTQQLNPDEYTHRHGHRSFAAMIQGRIRPPARPEPSLDHHDGAGNLADPKANLDHGQPDTATEPGHTHAINAASSVP</sequence>
<keyword evidence="3" id="KW-1185">Reference proteome</keyword>
<proteinExistence type="predicted"/>
<accession>A0ABN2AMW3</accession>
<feature type="region of interest" description="Disordered" evidence="1">
    <location>
        <begin position="1"/>
        <end position="20"/>
    </location>
</feature>
<comment type="caution">
    <text evidence="2">The sequence shown here is derived from an EMBL/GenBank/DDBJ whole genome shotgun (WGS) entry which is preliminary data.</text>
</comment>
<reference evidence="2 3" key="1">
    <citation type="journal article" date="2019" name="Int. J. Syst. Evol. Microbiol.">
        <title>The Global Catalogue of Microorganisms (GCM) 10K type strain sequencing project: providing services to taxonomists for standard genome sequencing and annotation.</title>
        <authorList>
            <consortium name="The Broad Institute Genomics Platform"/>
            <consortium name="The Broad Institute Genome Sequencing Center for Infectious Disease"/>
            <person name="Wu L."/>
            <person name="Ma J."/>
        </authorList>
    </citation>
    <scope>NUCLEOTIDE SEQUENCE [LARGE SCALE GENOMIC DNA]</scope>
    <source>
        <strain evidence="2 3">JCM 15933</strain>
    </source>
</reference>
<organism evidence="2 3">
    <name type="scientific">Dactylosporangium maewongense</name>
    <dbReference type="NCBI Taxonomy" id="634393"/>
    <lineage>
        <taxon>Bacteria</taxon>
        <taxon>Bacillati</taxon>
        <taxon>Actinomycetota</taxon>
        <taxon>Actinomycetes</taxon>
        <taxon>Micromonosporales</taxon>
        <taxon>Micromonosporaceae</taxon>
        <taxon>Dactylosporangium</taxon>
    </lineage>
</organism>
<feature type="region of interest" description="Disordered" evidence="1">
    <location>
        <begin position="27"/>
        <end position="80"/>
    </location>
</feature>
<dbReference type="EMBL" id="BAAAQD010000008">
    <property type="protein sequence ID" value="GAA1522618.1"/>
    <property type="molecule type" value="Genomic_DNA"/>
</dbReference>
<dbReference type="Proteomes" id="UP001501470">
    <property type="component" value="Unassembled WGS sequence"/>
</dbReference>
<evidence type="ECO:0000313" key="3">
    <source>
        <dbReference type="Proteomes" id="UP001501470"/>
    </source>
</evidence>
<protein>
    <submittedName>
        <fullName evidence="2">Uncharacterized protein</fullName>
    </submittedName>
</protein>
<evidence type="ECO:0000313" key="2">
    <source>
        <dbReference type="EMBL" id="GAA1522618.1"/>
    </source>
</evidence>
<evidence type="ECO:0000256" key="1">
    <source>
        <dbReference type="SAM" id="MobiDB-lite"/>
    </source>
</evidence>
<gene>
    <name evidence="2" type="ORF">GCM10009827_043490</name>
</gene>
<name>A0ABN2AMW3_9ACTN</name>